<reference evidence="1" key="1">
    <citation type="submission" date="2014-11" db="EMBL/GenBank/DDBJ databases">
        <authorList>
            <person name="Amaro Gonzalez C."/>
        </authorList>
    </citation>
    <scope>NUCLEOTIDE SEQUENCE</scope>
</reference>
<organism evidence="1">
    <name type="scientific">Anguilla anguilla</name>
    <name type="common">European freshwater eel</name>
    <name type="synonym">Muraena anguilla</name>
    <dbReference type="NCBI Taxonomy" id="7936"/>
    <lineage>
        <taxon>Eukaryota</taxon>
        <taxon>Metazoa</taxon>
        <taxon>Chordata</taxon>
        <taxon>Craniata</taxon>
        <taxon>Vertebrata</taxon>
        <taxon>Euteleostomi</taxon>
        <taxon>Actinopterygii</taxon>
        <taxon>Neopterygii</taxon>
        <taxon>Teleostei</taxon>
        <taxon>Anguilliformes</taxon>
        <taxon>Anguillidae</taxon>
        <taxon>Anguilla</taxon>
    </lineage>
</organism>
<name>A0A0E9UQS6_ANGAN</name>
<reference evidence="1" key="2">
    <citation type="journal article" date="2015" name="Fish Shellfish Immunol.">
        <title>Early steps in the European eel (Anguilla anguilla)-Vibrio vulnificus interaction in the gills: Role of the RtxA13 toxin.</title>
        <authorList>
            <person name="Callol A."/>
            <person name="Pajuelo D."/>
            <person name="Ebbesson L."/>
            <person name="Teles M."/>
            <person name="MacKenzie S."/>
            <person name="Amaro C."/>
        </authorList>
    </citation>
    <scope>NUCLEOTIDE SEQUENCE</scope>
</reference>
<dbReference type="AlphaFoldDB" id="A0A0E9UQS6"/>
<dbReference type="EMBL" id="GBXM01041294">
    <property type="protein sequence ID" value="JAH67283.1"/>
    <property type="molecule type" value="Transcribed_RNA"/>
</dbReference>
<sequence>MTRQFMLQAYVRVYPSAIFTDDKARTCLQCILGRQVVFRLTAAVLCKKCRAV</sequence>
<protein>
    <submittedName>
        <fullName evidence="1">Uncharacterized protein</fullName>
    </submittedName>
</protein>
<accession>A0A0E9UQS6</accession>
<evidence type="ECO:0000313" key="1">
    <source>
        <dbReference type="EMBL" id="JAH67283.1"/>
    </source>
</evidence>
<proteinExistence type="predicted"/>